<dbReference type="Pfam" id="PF12146">
    <property type="entry name" value="Hydrolase_4"/>
    <property type="match status" value="1"/>
</dbReference>
<evidence type="ECO:0000313" key="3">
    <source>
        <dbReference type="Proteomes" id="UP000182321"/>
    </source>
</evidence>
<dbReference type="SUPFAM" id="SSF53474">
    <property type="entry name" value="alpha/beta-Hydrolases"/>
    <property type="match status" value="1"/>
</dbReference>
<reference evidence="3" key="1">
    <citation type="submission" date="2016-10" db="EMBL/GenBank/DDBJ databases">
        <authorList>
            <person name="Varghese N."/>
            <person name="Submissions S."/>
        </authorList>
    </citation>
    <scope>NUCLEOTIDE SEQUENCE [LARGE SCALE GENOMIC DNA]</scope>
    <source>
        <strain evidence="3">ACV-9</strain>
    </source>
</reference>
<feature type="domain" description="Serine aminopeptidase S33" evidence="1">
    <location>
        <begin position="28"/>
        <end position="298"/>
    </location>
</feature>
<gene>
    <name evidence="2" type="ORF">SAMN02910377_02498</name>
</gene>
<dbReference type="Gene3D" id="3.40.50.1820">
    <property type="entry name" value="alpha/beta hydrolase"/>
    <property type="match status" value="1"/>
</dbReference>
<dbReference type="InterPro" id="IPR022742">
    <property type="entry name" value="Hydrolase_4"/>
</dbReference>
<organism evidence="2 3">
    <name type="scientific">Pseudobutyrivibrio ruminis</name>
    <dbReference type="NCBI Taxonomy" id="46206"/>
    <lineage>
        <taxon>Bacteria</taxon>
        <taxon>Bacillati</taxon>
        <taxon>Bacillota</taxon>
        <taxon>Clostridia</taxon>
        <taxon>Lachnospirales</taxon>
        <taxon>Lachnospiraceae</taxon>
        <taxon>Pseudobutyrivibrio</taxon>
    </lineage>
</organism>
<dbReference type="GO" id="GO:0016787">
    <property type="term" value="F:hydrolase activity"/>
    <property type="evidence" value="ECO:0007669"/>
    <property type="project" value="UniProtKB-KW"/>
</dbReference>
<evidence type="ECO:0000313" key="2">
    <source>
        <dbReference type="EMBL" id="SEL04282.1"/>
    </source>
</evidence>
<evidence type="ECO:0000259" key="1">
    <source>
        <dbReference type="Pfam" id="PF12146"/>
    </source>
</evidence>
<accession>A0A1H7LZH9</accession>
<dbReference type="RefSeq" id="WP_044938414.1">
    <property type="nucleotide sequence ID" value="NZ_FNZX01000019.1"/>
</dbReference>
<proteinExistence type="predicted"/>
<dbReference type="Proteomes" id="UP000182321">
    <property type="component" value="Unassembled WGS sequence"/>
</dbReference>
<keyword evidence="3" id="KW-1185">Reference proteome</keyword>
<keyword evidence="2" id="KW-0378">Hydrolase</keyword>
<dbReference type="EMBL" id="FNZX01000019">
    <property type="protein sequence ID" value="SEL04282.1"/>
    <property type="molecule type" value="Genomic_DNA"/>
</dbReference>
<dbReference type="PANTHER" id="PTHR11614">
    <property type="entry name" value="PHOSPHOLIPASE-RELATED"/>
    <property type="match status" value="1"/>
</dbReference>
<sequence>MGNQETYTFVSKDGHSVIHCRKWLPDREPVAVLQLVHGMVEYIERYDEFATFLASKGYVVVGHDHIGHGQSVTKDEELGIMTGKHPADDMVEDIYTHYAKTKKEYPNLPYFILGHSMGSYMLRKFLSDKTAYLEELTGAVIMGTGQESAGTCNGGLAVIAVLSLLKGKNYRSTFVRDMTYSAPYKQYDCYGNDYANSWLSKNIQSVEKYYHDKYCTFTFSLNAYKGLVEATKYVGTKACVEKMRKTLPLLVVSGDEDPVGNMGKGTTAAADAFKAAGIKDVTLKLYRGDRHEILNELDREQVYEDIYQWLEAHK</sequence>
<dbReference type="AlphaFoldDB" id="A0A1H7LZH9"/>
<name>A0A1H7LZH9_9FIRM</name>
<protein>
    <submittedName>
        <fullName evidence="2">Lysophospholipase, alpha-beta hydrolase superfamily</fullName>
    </submittedName>
</protein>
<dbReference type="InterPro" id="IPR029058">
    <property type="entry name" value="AB_hydrolase_fold"/>
</dbReference>
<dbReference type="InterPro" id="IPR051044">
    <property type="entry name" value="MAG_DAG_Lipase"/>
</dbReference>